<dbReference type="Pfam" id="PF11104">
    <property type="entry name" value="PilM_2"/>
    <property type="match status" value="1"/>
</dbReference>
<dbReference type="InterPro" id="IPR005883">
    <property type="entry name" value="PilM"/>
</dbReference>
<comment type="caution">
    <text evidence="1">The sequence shown here is derived from an EMBL/GenBank/DDBJ whole genome shotgun (WGS) entry which is preliminary data.</text>
</comment>
<accession>A0ABT9KCP7</accession>
<reference evidence="1 2" key="1">
    <citation type="submission" date="2022-12" db="EMBL/GenBank/DDBJ databases">
        <title>Genome sequence of Pasteurellaceae Bisgaard Taxon 45.</title>
        <authorList>
            <person name="Foggin C."/>
            <person name="Rosen L.E."/>
            <person name="Henton M."/>
            <person name="Buys A."/>
            <person name="Floyd T."/>
            <person name="Turner A.D."/>
            <person name="Tarbin J."/>
            <person name="Lloyd A.S."/>
            <person name="Chaitezvi C."/>
            <person name="Ellis R.J."/>
            <person name="Roberts H.C."/>
            <person name="Dastjerdi A."/>
            <person name="Nunez A."/>
            <person name="Van Vliet A.H."/>
            <person name="Steinbach F."/>
        </authorList>
    </citation>
    <scope>NUCLEOTIDE SEQUENCE [LARGE SCALE GENOMIC DNA]</scope>
    <source>
        <strain evidence="1 2">VF20HR</strain>
    </source>
</reference>
<dbReference type="Proteomes" id="UP001224083">
    <property type="component" value="Unassembled WGS sequence"/>
</dbReference>
<keyword evidence="2" id="KW-1185">Reference proteome</keyword>
<sequence length="258" mass="29841">MIKFSSGLIQIGIWQKNDNLELVWLDKMHQPHVLFCPLHQLSTLDQLMKVTLNTHKLHRRNYYFVSAISPHHIWSKAILLPHSLSDKELDCQARLLLTQELPIPLSELWFDYYTEQLQQGCKLTVLALQRNIAKQVLAPLMDLNVRVLDSALYALLRGFQFLLAKAEYSKTLFLYQDEQGCIAIQEKGHQVLHLQRPIPDLKQVYTQFCQHYSTEIDAVVVYREGQSIVPLQSDWTVLQTDIPLIALGNALWQGKLDT</sequence>
<protein>
    <submittedName>
        <fullName evidence="1">Pilus assembly protein PilM</fullName>
    </submittedName>
</protein>
<evidence type="ECO:0000313" key="2">
    <source>
        <dbReference type="Proteomes" id="UP001224083"/>
    </source>
</evidence>
<dbReference type="EMBL" id="JAQAHH010000003">
    <property type="protein sequence ID" value="MDP9499837.1"/>
    <property type="molecule type" value="Genomic_DNA"/>
</dbReference>
<name>A0ABT9KCP7_9PAST</name>
<gene>
    <name evidence="1" type="primary">pilM</name>
    <name evidence="1" type="ORF">O7M46_02590</name>
</gene>
<proteinExistence type="predicted"/>
<organism evidence="1 2">
    <name type="scientific">Bisgaard Taxon 45</name>
    <dbReference type="NCBI Taxonomy" id="304289"/>
    <lineage>
        <taxon>Bacteria</taxon>
        <taxon>Pseudomonadati</taxon>
        <taxon>Pseudomonadota</taxon>
        <taxon>Gammaproteobacteria</taxon>
        <taxon>Pasteurellales</taxon>
        <taxon>Pasteurellaceae</taxon>
    </lineage>
</organism>
<evidence type="ECO:0000313" key="1">
    <source>
        <dbReference type="EMBL" id="MDP9499837.1"/>
    </source>
</evidence>